<dbReference type="Proteomes" id="UP000298030">
    <property type="component" value="Unassembled WGS sequence"/>
</dbReference>
<protein>
    <submittedName>
        <fullName evidence="2">Uncharacterized protein</fullName>
    </submittedName>
</protein>
<dbReference type="OrthoDB" id="29853at2759"/>
<dbReference type="Gene3D" id="1.20.1260.60">
    <property type="entry name" value="Vacuolar protein sorting-associated protein Ist1"/>
    <property type="match status" value="1"/>
</dbReference>
<accession>A0A4Y7SVW6</accession>
<comment type="caution">
    <text evidence="2">The sequence shown here is derived from an EMBL/GenBank/DDBJ whole genome shotgun (WGS) entry which is preliminary data.</text>
</comment>
<feature type="non-terminal residue" evidence="2">
    <location>
        <position position="1"/>
    </location>
</feature>
<dbReference type="InterPro" id="IPR042277">
    <property type="entry name" value="IST1-like"/>
</dbReference>
<dbReference type="STRING" id="71717.A0A4Y7SVW6"/>
<gene>
    <name evidence="2" type="ORF">FA13DRAFT_1636779</name>
</gene>
<proteinExistence type="predicted"/>
<feature type="region of interest" description="Disordered" evidence="1">
    <location>
        <begin position="86"/>
        <end position="159"/>
    </location>
</feature>
<dbReference type="EMBL" id="QPFP01000052">
    <property type="protein sequence ID" value="TEB26000.1"/>
    <property type="molecule type" value="Genomic_DNA"/>
</dbReference>
<reference evidence="2 3" key="1">
    <citation type="journal article" date="2019" name="Nat. Ecol. Evol.">
        <title>Megaphylogeny resolves global patterns of mushroom evolution.</title>
        <authorList>
            <person name="Varga T."/>
            <person name="Krizsan K."/>
            <person name="Foldi C."/>
            <person name="Dima B."/>
            <person name="Sanchez-Garcia M."/>
            <person name="Sanchez-Ramirez S."/>
            <person name="Szollosi G.J."/>
            <person name="Szarkandi J.G."/>
            <person name="Papp V."/>
            <person name="Albert L."/>
            <person name="Andreopoulos W."/>
            <person name="Angelini C."/>
            <person name="Antonin V."/>
            <person name="Barry K.W."/>
            <person name="Bougher N.L."/>
            <person name="Buchanan P."/>
            <person name="Buyck B."/>
            <person name="Bense V."/>
            <person name="Catcheside P."/>
            <person name="Chovatia M."/>
            <person name="Cooper J."/>
            <person name="Damon W."/>
            <person name="Desjardin D."/>
            <person name="Finy P."/>
            <person name="Geml J."/>
            <person name="Haridas S."/>
            <person name="Hughes K."/>
            <person name="Justo A."/>
            <person name="Karasinski D."/>
            <person name="Kautmanova I."/>
            <person name="Kiss B."/>
            <person name="Kocsube S."/>
            <person name="Kotiranta H."/>
            <person name="LaButti K.M."/>
            <person name="Lechner B.E."/>
            <person name="Liimatainen K."/>
            <person name="Lipzen A."/>
            <person name="Lukacs Z."/>
            <person name="Mihaltcheva S."/>
            <person name="Morgado L.N."/>
            <person name="Niskanen T."/>
            <person name="Noordeloos M.E."/>
            <person name="Ohm R.A."/>
            <person name="Ortiz-Santana B."/>
            <person name="Ovrebo C."/>
            <person name="Racz N."/>
            <person name="Riley R."/>
            <person name="Savchenko A."/>
            <person name="Shiryaev A."/>
            <person name="Soop K."/>
            <person name="Spirin V."/>
            <person name="Szebenyi C."/>
            <person name="Tomsovsky M."/>
            <person name="Tulloss R.E."/>
            <person name="Uehling J."/>
            <person name="Grigoriev I.V."/>
            <person name="Vagvolgyi C."/>
            <person name="Papp T."/>
            <person name="Martin F.M."/>
            <person name="Miettinen O."/>
            <person name="Hibbett D.S."/>
            <person name="Nagy L.G."/>
        </authorList>
    </citation>
    <scope>NUCLEOTIDE SEQUENCE [LARGE SCALE GENOMIC DNA]</scope>
    <source>
        <strain evidence="2 3">FP101781</strain>
    </source>
</reference>
<evidence type="ECO:0000313" key="3">
    <source>
        <dbReference type="Proteomes" id="UP000298030"/>
    </source>
</evidence>
<evidence type="ECO:0000256" key="1">
    <source>
        <dbReference type="SAM" id="MobiDB-lite"/>
    </source>
</evidence>
<keyword evidence="3" id="KW-1185">Reference proteome</keyword>
<organism evidence="2 3">
    <name type="scientific">Coprinellus micaceus</name>
    <name type="common">Glistening ink-cap mushroom</name>
    <name type="synonym">Coprinus micaceus</name>
    <dbReference type="NCBI Taxonomy" id="71717"/>
    <lineage>
        <taxon>Eukaryota</taxon>
        <taxon>Fungi</taxon>
        <taxon>Dikarya</taxon>
        <taxon>Basidiomycota</taxon>
        <taxon>Agaricomycotina</taxon>
        <taxon>Agaricomycetes</taxon>
        <taxon>Agaricomycetidae</taxon>
        <taxon>Agaricales</taxon>
        <taxon>Agaricineae</taxon>
        <taxon>Psathyrellaceae</taxon>
        <taxon>Coprinellus</taxon>
    </lineage>
</organism>
<dbReference type="AlphaFoldDB" id="A0A4Y7SVW6"/>
<sequence length="159" mass="16936">GVAEGVCAIVRAARSTKTKGKSDLEQKFPAQHGREFSVGVMEKGTVASAKGGVCPRYVMRKLGSGTPSLELVNGYLSEIARAYGVKWSPPGANEASNRDKSDRSLPFPIGSLTLIQDLETKEDEPGSSEDKAGPDPGESQTPLDGFEPLSQRFAALKRK</sequence>
<name>A0A4Y7SVW6_COPMI</name>
<evidence type="ECO:0000313" key="2">
    <source>
        <dbReference type="EMBL" id="TEB26000.1"/>
    </source>
</evidence>